<name>A0A916NQV7_9FLAO</name>
<dbReference type="EMBL" id="OU015584">
    <property type="protein sequence ID" value="CAG5079981.1"/>
    <property type="molecule type" value="Genomic_DNA"/>
</dbReference>
<feature type="chain" id="PRO_5037666586" evidence="1">
    <location>
        <begin position="19"/>
        <end position="180"/>
    </location>
</feature>
<keyword evidence="3" id="KW-1185">Reference proteome</keyword>
<evidence type="ECO:0000313" key="3">
    <source>
        <dbReference type="Proteomes" id="UP000683507"/>
    </source>
</evidence>
<accession>A0A916NQV7</accession>
<sequence length="180" mass="21212">MKVFLFILTLIFAFQGYAQSKNQDYAFSYKILEFDRSKEKKVFGTAFVEFKLINNTKDTLFYFSHTCDGDAYLITTDRDVKNIIVEPWFLCNASYPCVNHVLPDSSEVFSFGVLFRKKVKSLRFEFILEQVISDYYRYGGKYSGNHYIFNTHENFNKLPFKKENVIQRELKLSGSQLEVQ</sequence>
<dbReference type="Proteomes" id="UP000683507">
    <property type="component" value="Chromosome"/>
</dbReference>
<evidence type="ECO:0000313" key="2">
    <source>
        <dbReference type="EMBL" id="CAG5079981.1"/>
    </source>
</evidence>
<dbReference type="KEGG" id="ptan:CRYO30217_01140"/>
<reference evidence="2" key="1">
    <citation type="submission" date="2021-04" db="EMBL/GenBank/DDBJ databases">
        <authorList>
            <person name="Rodrigo-Torres L."/>
            <person name="Arahal R. D."/>
            <person name="Lucena T."/>
        </authorList>
    </citation>
    <scope>NUCLEOTIDE SEQUENCE</scope>
    <source>
        <strain evidence="2">AS29M-1</strain>
    </source>
</reference>
<keyword evidence="1" id="KW-0732">Signal</keyword>
<protein>
    <submittedName>
        <fullName evidence="2">Uncharacterized protein</fullName>
    </submittedName>
</protein>
<evidence type="ECO:0000256" key="1">
    <source>
        <dbReference type="SAM" id="SignalP"/>
    </source>
</evidence>
<gene>
    <name evidence="2" type="ORF">CRYO30217_01140</name>
</gene>
<dbReference type="AlphaFoldDB" id="A0A916NQV7"/>
<proteinExistence type="predicted"/>
<dbReference type="RefSeq" id="WP_258541356.1">
    <property type="nucleotide sequence ID" value="NZ_OU015584.1"/>
</dbReference>
<organism evidence="2 3">
    <name type="scientific">Parvicella tangerina</name>
    <dbReference type="NCBI Taxonomy" id="2829795"/>
    <lineage>
        <taxon>Bacteria</taxon>
        <taxon>Pseudomonadati</taxon>
        <taxon>Bacteroidota</taxon>
        <taxon>Flavobacteriia</taxon>
        <taxon>Flavobacteriales</taxon>
        <taxon>Parvicellaceae</taxon>
        <taxon>Parvicella</taxon>
    </lineage>
</organism>
<feature type="signal peptide" evidence="1">
    <location>
        <begin position="1"/>
        <end position="18"/>
    </location>
</feature>